<evidence type="ECO:0000313" key="3">
    <source>
        <dbReference type="Proteomes" id="UP001456524"/>
    </source>
</evidence>
<feature type="compositionally biased region" description="Basic and acidic residues" evidence="1">
    <location>
        <begin position="372"/>
        <end position="387"/>
    </location>
</feature>
<gene>
    <name evidence="2" type="ORF">IWX90DRAFT_142958</name>
</gene>
<organism evidence="2 3">
    <name type="scientific">Phyllosticta citrichinensis</name>
    <dbReference type="NCBI Taxonomy" id="1130410"/>
    <lineage>
        <taxon>Eukaryota</taxon>
        <taxon>Fungi</taxon>
        <taxon>Dikarya</taxon>
        <taxon>Ascomycota</taxon>
        <taxon>Pezizomycotina</taxon>
        <taxon>Dothideomycetes</taxon>
        <taxon>Dothideomycetes incertae sedis</taxon>
        <taxon>Botryosphaeriales</taxon>
        <taxon>Phyllostictaceae</taxon>
        <taxon>Phyllosticta</taxon>
    </lineage>
</organism>
<evidence type="ECO:0000313" key="2">
    <source>
        <dbReference type="EMBL" id="KAK8173473.1"/>
    </source>
</evidence>
<dbReference type="EMBL" id="JBBWUH010000003">
    <property type="protein sequence ID" value="KAK8173473.1"/>
    <property type="molecule type" value="Genomic_DNA"/>
</dbReference>
<name>A0ABR1XZB9_9PEZI</name>
<dbReference type="Proteomes" id="UP001456524">
    <property type="component" value="Unassembled WGS sequence"/>
</dbReference>
<proteinExistence type="predicted"/>
<accession>A0ABR1XZB9</accession>
<sequence length="405" mass="45586">MGGNAFKVDGFESPRIPTALYGDLKLKYAAILTKIYENVTSPEAPMWKVDHGDVDMLVEGPRHDHLTPSDISEALGAKAWKGQGPTFNFAMPHPEISDSIVQLDVQLCPRGYLQWQVFQASYSDLAQIIGVIIRGLGLTANDKGLHVRIAEIETSNKKDSLIHLTQDPDTHMKFLGLDSQKFHEGFNSEEDLFHWVAGCRFLNRQNIIPKQDAPTEGEKHNDRARRQKRGMFRAFVEDFMVSNPGLGDNCQWDRAKVLHEALELFGRRQEYNSKLAAHTEQEREKALWSAIRNVIPRNGPSLKTTTRGLLRFVSVHNGELKFNITPVPDEEKTPWVRGLDEVGEKPILKWVQENWEAVRVREKAHANAAKTTAKDFETEHEAKKRELNGGTEAAPVPPSSADGDS</sequence>
<feature type="region of interest" description="Disordered" evidence="1">
    <location>
        <begin position="366"/>
        <end position="405"/>
    </location>
</feature>
<evidence type="ECO:0000256" key="1">
    <source>
        <dbReference type="SAM" id="MobiDB-lite"/>
    </source>
</evidence>
<reference evidence="2 3" key="1">
    <citation type="journal article" date="2022" name="G3 (Bethesda)">
        <title>Enemy or ally: a genomic approach to elucidate the lifestyle of Phyllosticta citrichinaensis.</title>
        <authorList>
            <person name="Buijs V.A."/>
            <person name="Groenewald J.Z."/>
            <person name="Haridas S."/>
            <person name="LaButti K.M."/>
            <person name="Lipzen A."/>
            <person name="Martin F.M."/>
            <person name="Barry K."/>
            <person name="Grigoriev I.V."/>
            <person name="Crous P.W."/>
            <person name="Seidl M.F."/>
        </authorList>
    </citation>
    <scope>NUCLEOTIDE SEQUENCE [LARGE SCALE GENOMIC DNA]</scope>
    <source>
        <strain evidence="2 3">CBS 129764</strain>
    </source>
</reference>
<keyword evidence="3" id="KW-1185">Reference proteome</keyword>
<protein>
    <submittedName>
        <fullName evidence="2">Uncharacterized protein</fullName>
    </submittedName>
</protein>
<comment type="caution">
    <text evidence="2">The sequence shown here is derived from an EMBL/GenBank/DDBJ whole genome shotgun (WGS) entry which is preliminary data.</text>
</comment>